<evidence type="ECO:0000313" key="2">
    <source>
        <dbReference type="RefSeq" id="XP_023170070.1"/>
    </source>
</evidence>
<organism evidence="1 2">
    <name type="scientific">Drosophila hydei</name>
    <name type="common">Fruit fly</name>
    <dbReference type="NCBI Taxonomy" id="7224"/>
    <lineage>
        <taxon>Eukaryota</taxon>
        <taxon>Metazoa</taxon>
        <taxon>Ecdysozoa</taxon>
        <taxon>Arthropoda</taxon>
        <taxon>Hexapoda</taxon>
        <taxon>Insecta</taxon>
        <taxon>Pterygota</taxon>
        <taxon>Neoptera</taxon>
        <taxon>Endopterygota</taxon>
        <taxon>Diptera</taxon>
        <taxon>Brachycera</taxon>
        <taxon>Muscomorpha</taxon>
        <taxon>Ephydroidea</taxon>
        <taxon>Drosophilidae</taxon>
        <taxon>Drosophila</taxon>
    </lineage>
</organism>
<protein>
    <submittedName>
        <fullName evidence="2">Uncharacterized protein LOC111598860</fullName>
    </submittedName>
</protein>
<dbReference type="KEGG" id="dhe:111598860"/>
<gene>
    <name evidence="2" type="primary">LOC111598860</name>
</gene>
<proteinExistence type="predicted"/>
<reference evidence="2" key="1">
    <citation type="submission" date="2025-08" db="UniProtKB">
        <authorList>
            <consortium name="RefSeq"/>
        </authorList>
    </citation>
    <scope>IDENTIFICATION</scope>
    <source>
        <strain evidence="2">15085-1641.00</strain>
        <tissue evidence="2">Whole body</tissue>
    </source>
</reference>
<sequence length="155" mass="18590">MSRTVKREKKLKKRLLRRKPSNANKYDLYMLTCTECYHVFPPRYFRGQIREFRMCETCKQKNPEICQYLDKYIYHPDPINNRSPVQKIVQKCELLKLKLTFSKRQYDNKQPTTTSLENKEQAIQLLQSLILKFENFERGVMLAKSQLGGELNDMM</sequence>
<evidence type="ECO:0000313" key="1">
    <source>
        <dbReference type="Proteomes" id="UP000504633"/>
    </source>
</evidence>
<keyword evidence="1" id="KW-1185">Reference proteome</keyword>
<dbReference type="GeneID" id="111598860"/>
<dbReference type="Proteomes" id="UP000504633">
    <property type="component" value="Unplaced"/>
</dbReference>
<dbReference type="RefSeq" id="XP_023170070.1">
    <property type="nucleotide sequence ID" value="XM_023314302.2"/>
</dbReference>
<name>A0A6J1LWV0_DROHY</name>
<accession>A0A6J1LWV0</accession>
<dbReference type="OrthoDB" id="7870736at2759"/>
<dbReference type="AlphaFoldDB" id="A0A6J1LWV0"/>
<dbReference type="OMA" id="REFRMCE"/>